<dbReference type="Proteomes" id="UP000886595">
    <property type="component" value="Unassembled WGS sequence"/>
</dbReference>
<proteinExistence type="predicted"/>
<protein>
    <submittedName>
        <fullName evidence="1">Uncharacterized protein</fullName>
    </submittedName>
</protein>
<accession>A0A8X7VQD4</accession>
<evidence type="ECO:0000313" key="1">
    <source>
        <dbReference type="EMBL" id="KAG2315257.1"/>
    </source>
</evidence>
<reference evidence="1 2" key="1">
    <citation type="submission" date="2020-02" db="EMBL/GenBank/DDBJ databases">
        <authorList>
            <person name="Ma Q."/>
            <person name="Huang Y."/>
            <person name="Song X."/>
            <person name="Pei D."/>
        </authorList>
    </citation>
    <scope>NUCLEOTIDE SEQUENCE [LARGE SCALE GENOMIC DNA]</scope>
    <source>
        <strain evidence="1">Sxm20200214</strain>
        <tissue evidence="1">Leaf</tissue>
    </source>
</reference>
<organism evidence="1 2">
    <name type="scientific">Brassica carinata</name>
    <name type="common">Ethiopian mustard</name>
    <name type="synonym">Abyssinian cabbage</name>
    <dbReference type="NCBI Taxonomy" id="52824"/>
    <lineage>
        <taxon>Eukaryota</taxon>
        <taxon>Viridiplantae</taxon>
        <taxon>Streptophyta</taxon>
        <taxon>Embryophyta</taxon>
        <taxon>Tracheophyta</taxon>
        <taxon>Spermatophyta</taxon>
        <taxon>Magnoliopsida</taxon>
        <taxon>eudicotyledons</taxon>
        <taxon>Gunneridae</taxon>
        <taxon>Pentapetalae</taxon>
        <taxon>rosids</taxon>
        <taxon>malvids</taxon>
        <taxon>Brassicales</taxon>
        <taxon>Brassicaceae</taxon>
        <taxon>Brassiceae</taxon>
        <taxon>Brassica</taxon>
    </lineage>
</organism>
<dbReference type="Gene3D" id="2.60.120.10">
    <property type="entry name" value="Jelly Rolls"/>
    <property type="match status" value="1"/>
</dbReference>
<evidence type="ECO:0000313" key="2">
    <source>
        <dbReference type="Proteomes" id="UP000886595"/>
    </source>
</evidence>
<sequence>MGEAVKDGREEVIQAWYMDDNTEDDQRLPTTRILKKLGVLSWRLEADHYETDEELKKIRESRVVKDDTFRKHLRGCEFWFDFRTDVLEEGFQIERYCELVWTILNEKKQVAEILELDKDVASSGSVDIGGSSDSETAANDAITVEKMEILLVAMCSLWQARLMKLRNILVHLLHSKCLILYNKPPRANLHLL</sequence>
<name>A0A8X7VQD4_BRACI</name>
<gene>
    <name evidence="1" type="ORF">Bca52824_018379</name>
</gene>
<dbReference type="AlphaFoldDB" id="A0A8X7VQD4"/>
<comment type="caution">
    <text evidence="1">The sequence shown here is derived from an EMBL/GenBank/DDBJ whole genome shotgun (WGS) entry which is preliminary data.</text>
</comment>
<dbReference type="EMBL" id="JAAMPC010000004">
    <property type="protein sequence ID" value="KAG2315257.1"/>
    <property type="molecule type" value="Genomic_DNA"/>
</dbReference>
<keyword evidence="2" id="KW-1185">Reference proteome</keyword>
<dbReference type="OrthoDB" id="10360545at2759"/>
<dbReference type="InterPro" id="IPR014710">
    <property type="entry name" value="RmlC-like_jellyroll"/>
</dbReference>